<dbReference type="OrthoDB" id="122824at2"/>
<dbReference type="GO" id="GO:0003677">
    <property type="term" value="F:DNA binding"/>
    <property type="evidence" value="ECO:0007669"/>
    <property type="project" value="UniProtKB-KW"/>
</dbReference>
<proteinExistence type="inferred from homology"/>
<organism evidence="5 6">
    <name type="scientific">Planktothrix serta PCC 8927</name>
    <dbReference type="NCBI Taxonomy" id="671068"/>
    <lineage>
        <taxon>Bacteria</taxon>
        <taxon>Bacillati</taxon>
        <taxon>Cyanobacteriota</taxon>
        <taxon>Cyanophyceae</taxon>
        <taxon>Oscillatoriophycideae</taxon>
        <taxon>Oscillatoriales</taxon>
        <taxon>Microcoleaceae</taxon>
        <taxon>Planktothrix</taxon>
    </lineage>
</organism>
<comment type="caution">
    <text evidence="5">The sequence shown here is derived from an EMBL/GenBank/DDBJ whole genome shotgun (WGS) entry which is preliminary data.</text>
</comment>
<evidence type="ECO:0000256" key="4">
    <source>
        <dbReference type="ARBA" id="ARBA00023163"/>
    </source>
</evidence>
<evidence type="ECO:0000256" key="3">
    <source>
        <dbReference type="ARBA" id="ARBA00023125"/>
    </source>
</evidence>
<gene>
    <name evidence="5" type="ORF">PL8927_30018</name>
</gene>
<comment type="similarity">
    <text evidence="1">Belongs to the BlaI transcriptional regulatory family.</text>
</comment>
<dbReference type="PIRSF" id="PIRSF019455">
    <property type="entry name" value="CopR_AtkY"/>
    <property type="match status" value="1"/>
</dbReference>
<name>A0A7Z9BL05_9CYAN</name>
<dbReference type="Proteomes" id="UP000184550">
    <property type="component" value="Unassembled WGS sequence"/>
</dbReference>
<evidence type="ECO:0000256" key="2">
    <source>
        <dbReference type="ARBA" id="ARBA00023015"/>
    </source>
</evidence>
<evidence type="ECO:0000313" key="6">
    <source>
        <dbReference type="Proteomes" id="UP000184550"/>
    </source>
</evidence>
<keyword evidence="4" id="KW-0804">Transcription</keyword>
<dbReference type="InterPro" id="IPR005650">
    <property type="entry name" value="BlaI_family"/>
</dbReference>
<dbReference type="Gene3D" id="1.10.10.10">
    <property type="entry name" value="Winged helix-like DNA-binding domain superfamily/Winged helix DNA-binding domain"/>
    <property type="match status" value="1"/>
</dbReference>
<dbReference type="Pfam" id="PF03965">
    <property type="entry name" value="Penicillinase_R"/>
    <property type="match status" value="1"/>
</dbReference>
<protein>
    <submittedName>
        <fullName evidence="5">Transcriptional repressor, CopY family</fullName>
    </submittedName>
</protein>
<sequence length="140" mass="15948">MAPLPNYRPRQLSLGPLESEILEIVWELGVATVKDVHERILADPNRELAYTSVTTVLRRLTEKGWLTCNKQERAFYWQPAVTREQGQAILAYDRLNRFLAIGNPDLVASFADSLDTASLEQIDAIASRLDVIRRQREGQQ</sequence>
<dbReference type="RefSeq" id="WP_083616335.1">
    <property type="nucleotide sequence ID" value="NZ_LR734822.1"/>
</dbReference>
<keyword evidence="6" id="KW-1185">Reference proteome</keyword>
<accession>A0A7Z9BL05</accession>
<dbReference type="SUPFAM" id="SSF46785">
    <property type="entry name" value="Winged helix' DNA-binding domain"/>
    <property type="match status" value="1"/>
</dbReference>
<dbReference type="InterPro" id="IPR036390">
    <property type="entry name" value="WH_DNA-bd_sf"/>
</dbReference>
<dbReference type="InterPro" id="IPR036388">
    <property type="entry name" value="WH-like_DNA-bd_sf"/>
</dbReference>
<dbReference type="AlphaFoldDB" id="A0A7Z9BL05"/>
<dbReference type="EMBL" id="CZCU02000102">
    <property type="protein sequence ID" value="VXD14772.1"/>
    <property type="molecule type" value="Genomic_DNA"/>
</dbReference>
<keyword evidence="3" id="KW-0238">DNA-binding</keyword>
<reference evidence="5" key="1">
    <citation type="submission" date="2019-10" db="EMBL/GenBank/DDBJ databases">
        <authorList>
            <consortium name="Genoscope - CEA"/>
            <person name="William W."/>
        </authorList>
    </citation>
    <scope>NUCLEOTIDE SEQUENCE [LARGE SCALE GENOMIC DNA]</scope>
    <source>
        <strain evidence="5">BBR_PRJEB10992</strain>
    </source>
</reference>
<dbReference type="GO" id="GO:0045892">
    <property type="term" value="P:negative regulation of DNA-templated transcription"/>
    <property type="evidence" value="ECO:0007669"/>
    <property type="project" value="InterPro"/>
</dbReference>
<keyword evidence="2" id="KW-0805">Transcription regulation</keyword>
<evidence type="ECO:0000256" key="1">
    <source>
        <dbReference type="ARBA" id="ARBA00011046"/>
    </source>
</evidence>
<evidence type="ECO:0000313" key="5">
    <source>
        <dbReference type="EMBL" id="VXD14772.1"/>
    </source>
</evidence>